<evidence type="ECO:0000313" key="2">
    <source>
        <dbReference type="EMBL" id="KAK0481246.1"/>
    </source>
</evidence>
<dbReference type="AlphaFoldDB" id="A0AA39PBP9"/>
<evidence type="ECO:0000256" key="1">
    <source>
        <dbReference type="SAM" id="MobiDB-lite"/>
    </source>
</evidence>
<evidence type="ECO:0000313" key="3">
    <source>
        <dbReference type="Proteomes" id="UP001175227"/>
    </source>
</evidence>
<sequence>METFTIVEEAIAAVNKFVALPESEKTLDEAKRVTAMMDEAGKFIAEASEAMYSDLQSSISHDQERREILKEELEEVNAGVLHLARRSDGALQFRDYINKTEDDQNEGTSDEGVVLTNEMQFEDVEEVRHRRRKEHLGRGGKRDKIPHTSVIGSGL</sequence>
<dbReference type="EMBL" id="JAUEPR010000008">
    <property type="protein sequence ID" value="KAK0481246.1"/>
    <property type="molecule type" value="Genomic_DNA"/>
</dbReference>
<feature type="compositionally biased region" description="Basic and acidic residues" evidence="1">
    <location>
        <begin position="136"/>
        <end position="146"/>
    </location>
</feature>
<name>A0AA39PBP9_9AGAR</name>
<accession>A0AA39PBP9</accession>
<comment type="caution">
    <text evidence="2">The sequence shown here is derived from an EMBL/GenBank/DDBJ whole genome shotgun (WGS) entry which is preliminary data.</text>
</comment>
<dbReference type="Proteomes" id="UP001175227">
    <property type="component" value="Unassembled WGS sequence"/>
</dbReference>
<feature type="region of interest" description="Disordered" evidence="1">
    <location>
        <begin position="125"/>
        <end position="155"/>
    </location>
</feature>
<protein>
    <submittedName>
        <fullName evidence="2">Uncharacterized protein</fullName>
    </submittedName>
</protein>
<reference evidence="2" key="1">
    <citation type="submission" date="2023-06" db="EMBL/GenBank/DDBJ databases">
        <authorList>
            <consortium name="Lawrence Berkeley National Laboratory"/>
            <person name="Ahrendt S."/>
            <person name="Sahu N."/>
            <person name="Indic B."/>
            <person name="Wong-Bajracharya J."/>
            <person name="Merenyi Z."/>
            <person name="Ke H.-M."/>
            <person name="Monk M."/>
            <person name="Kocsube S."/>
            <person name="Drula E."/>
            <person name="Lipzen A."/>
            <person name="Balint B."/>
            <person name="Henrissat B."/>
            <person name="Andreopoulos B."/>
            <person name="Martin F.M."/>
            <person name="Harder C.B."/>
            <person name="Rigling D."/>
            <person name="Ford K.L."/>
            <person name="Foster G.D."/>
            <person name="Pangilinan J."/>
            <person name="Papanicolaou A."/>
            <person name="Barry K."/>
            <person name="LaButti K."/>
            <person name="Viragh M."/>
            <person name="Koriabine M."/>
            <person name="Yan M."/>
            <person name="Riley R."/>
            <person name="Champramary S."/>
            <person name="Plett K.L."/>
            <person name="Tsai I.J."/>
            <person name="Slot J."/>
            <person name="Sipos G."/>
            <person name="Plett J."/>
            <person name="Nagy L.G."/>
            <person name="Grigoriev I.V."/>
        </authorList>
    </citation>
    <scope>NUCLEOTIDE SEQUENCE</scope>
    <source>
        <strain evidence="2">ICMP 16352</strain>
    </source>
</reference>
<keyword evidence="3" id="KW-1185">Reference proteome</keyword>
<proteinExistence type="predicted"/>
<gene>
    <name evidence="2" type="ORF">IW261DRAFT_1065711</name>
</gene>
<organism evidence="2 3">
    <name type="scientific">Armillaria novae-zelandiae</name>
    <dbReference type="NCBI Taxonomy" id="153914"/>
    <lineage>
        <taxon>Eukaryota</taxon>
        <taxon>Fungi</taxon>
        <taxon>Dikarya</taxon>
        <taxon>Basidiomycota</taxon>
        <taxon>Agaricomycotina</taxon>
        <taxon>Agaricomycetes</taxon>
        <taxon>Agaricomycetidae</taxon>
        <taxon>Agaricales</taxon>
        <taxon>Marasmiineae</taxon>
        <taxon>Physalacriaceae</taxon>
        <taxon>Armillaria</taxon>
    </lineage>
</organism>